<dbReference type="Proteomes" id="UP000198688">
    <property type="component" value="Chromosome I"/>
</dbReference>
<dbReference type="PANTHER" id="PTHR34822">
    <property type="entry name" value="GRPB DOMAIN PROTEIN (AFU_ORTHOLOGUE AFUA_1G01530)"/>
    <property type="match status" value="1"/>
</dbReference>
<dbReference type="SUPFAM" id="SSF81301">
    <property type="entry name" value="Nucleotidyltransferase"/>
    <property type="match status" value="1"/>
</dbReference>
<organism evidence="1 2">
    <name type="scientific">Actinoplanes derwentensis</name>
    <dbReference type="NCBI Taxonomy" id="113562"/>
    <lineage>
        <taxon>Bacteria</taxon>
        <taxon>Bacillati</taxon>
        <taxon>Actinomycetota</taxon>
        <taxon>Actinomycetes</taxon>
        <taxon>Micromonosporales</taxon>
        <taxon>Micromonosporaceae</taxon>
        <taxon>Actinoplanes</taxon>
    </lineage>
</organism>
<dbReference type="Gene3D" id="3.30.460.10">
    <property type="entry name" value="Beta Polymerase, domain 2"/>
    <property type="match status" value="1"/>
</dbReference>
<dbReference type="GO" id="GO:0016740">
    <property type="term" value="F:transferase activity"/>
    <property type="evidence" value="ECO:0007669"/>
    <property type="project" value="UniProtKB-KW"/>
</dbReference>
<dbReference type="PANTHER" id="PTHR34822:SF1">
    <property type="entry name" value="GRPB FAMILY PROTEIN"/>
    <property type="match status" value="1"/>
</dbReference>
<dbReference type="STRING" id="113562.SAMN04489716_2182"/>
<gene>
    <name evidence="1" type="ORF">SAMN04489716_2182</name>
</gene>
<protein>
    <submittedName>
        <fullName evidence="1">GrpB domain, predicted nucleotidyltransferase, UPF0157 family</fullName>
    </submittedName>
</protein>
<name>A0A1H1WNP9_9ACTN</name>
<dbReference type="EMBL" id="LT629758">
    <property type="protein sequence ID" value="SDS98897.1"/>
    <property type="molecule type" value="Genomic_DNA"/>
</dbReference>
<reference evidence="1 2" key="1">
    <citation type="submission" date="2016-10" db="EMBL/GenBank/DDBJ databases">
        <authorList>
            <person name="de Groot N.N."/>
        </authorList>
    </citation>
    <scope>NUCLEOTIDE SEQUENCE [LARGE SCALE GENOMIC DNA]</scope>
    <source>
        <strain evidence="1 2">DSM 43941</strain>
    </source>
</reference>
<accession>A0A1H1WNP9</accession>
<evidence type="ECO:0000313" key="2">
    <source>
        <dbReference type="Proteomes" id="UP000198688"/>
    </source>
</evidence>
<dbReference type="InterPro" id="IPR043519">
    <property type="entry name" value="NT_sf"/>
</dbReference>
<evidence type="ECO:0000313" key="1">
    <source>
        <dbReference type="EMBL" id="SDS98897.1"/>
    </source>
</evidence>
<proteinExistence type="predicted"/>
<dbReference type="AlphaFoldDB" id="A0A1H1WNP9"/>
<dbReference type="Pfam" id="PF04229">
    <property type="entry name" value="GrpB"/>
    <property type="match status" value="1"/>
</dbReference>
<keyword evidence="1" id="KW-0808">Transferase</keyword>
<sequence length="207" mass="23253">MILRYGSSVASMRLPPLPSPPKPLTPEQMARRVVGDRPAEVTSPITVSPYDPEWPAMYAREEARIRSALGARVLAVDHVGSTAVPGLAAKDRIDIDLIVADPAAEDAYVPALASTGYTLRTREPHWYEHRCLWNADHSVNLHVFGPDCDEYLRHVIFRDWLRTHPEDRDRYTTRKFEAAAEHPLSMAHYVAGKGQIVVEILQRAGLR</sequence>
<keyword evidence="2" id="KW-1185">Reference proteome</keyword>
<dbReference type="InterPro" id="IPR007344">
    <property type="entry name" value="GrpB/CoaE"/>
</dbReference>